<dbReference type="GO" id="GO:0051082">
    <property type="term" value="F:unfolded protein binding"/>
    <property type="evidence" value="ECO:0007669"/>
    <property type="project" value="TreeGrafter"/>
</dbReference>
<dbReference type="SUPFAM" id="SSF50129">
    <property type="entry name" value="GroES-like"/>
    <property type="match status" value="1"/>
</dbReference>
<dbReference type="GO" id="GO:0044183">
    <property type="term" value="F:protein folding chaperone"/>
    <property type="evidence" value="ECO:0007669"/>
    <property type="project" value="InterPro"/>
</dbReference>
<evidence type="ECO:0000256" key="1">
    <source>
        <dbReference type="ARBA" id="ARBA00006975"/>
    </source>
</evidence>
<dbReference type="InterPro" id="IPR037124">
    <property type="entry name" value="Chaperonin_GroES_sf"/>
</dbReference>
<dbReference type="InterPro" id="IPR011032">
    <property type="entry name" value="GroES-like_sf"/>
</dbReference>
<proteinExistence type="inferred from homology"/>
<dbReference type="SMART" id="SM00883">
    <property type="entry name" value="Cpn10"/>
    <property type="match status" value="1"/>
</dbReference>
<dbReference type="InterPro" id="IPR020818">
    <property type="entry name" value="Chaperonin_GroES"/>
</dbReference>
<evidence type="ECO:0000313" key="3">
    <source>
        <dbReference type="EMBL" id="ASN63032.1"/>
    </source>
</evidence>
<dbReference type="Gene3D" id="2.30.33.40">
    <property type="entry name" value="GroES chaperonin"/>
    <property type="match status" value="1"/>
</dbReference>
<name>A0A221S2B0_9VIRU</name>
<dbReference type="EMBL" id="KU970438">
    <property type="protein sequence ID" value="ASN63032.1"/>
    <property type="molecule type" value="Genomic_DNA"/>
</dbReference>
<reference evidence="3" key="1">
    <citation type="submission" date="2016-03" db="EMBL/GenBank/DDBJ databases">
        <title>Novel chaperonins are prevalent in the virioplankton and link to viral biology and ecology.</title>
        <authorList>
            <person name="Marine R.L."/>
            <person name="Nasko D.J."/>
            <person name="Polson S.W."/>
            <person name="Wommack K.E."/>
        </authorList>
    </citation>
    <scope>NUCLEOTIDE SEQUENCE</scope>
</reference>
<dbReference type="PANTHER" id="PTHR10772">
    <property type="entry name" value="10 KDA HEAT SHOCK PROTEIN"/>
    <property type="match status" value="1"/>
</dbReference>
<dbReference type="Pfam" id="PF00166">
    <property type="entry name" value="Cpn10"/>
    <property type="match status" value="1"/>
</dbReference>
<gene>
    <name evidence="3" type="primary">groES</name>
</gene>
<keyword evidence="2" id="KW-0143">Chaperone</keyword>
<dbReference type="GO" id="GO:0046872">
    <property type="term" value="F:metal ion binding"/>
    <property type="evidence" value="ECO:0007669"/>
    <property type="project" value="TreeGrafter"/>
</dbReference>
<dbReference type="PANTHER" id="PTHR10772:SF58">
    <property type="entry name" value="CO-CHAPERONIN GROES"/>
    <property type="match status" value="1"/>
</dbReference>
<dbReference type="GO" id="GO:0005524">
    <property type="term" value="F:ATP binding"/>
    <property type="evidence" value="ECO:0007669"/>
    <property type="project" value="InterPro"/>
</dbReference>
<evidence type="ECO:0000256" key="2">
    <source>
        <dbReference type="ARBA" id="ARBA00023186"/>
    </source>
</evidence>
<dbReference type="CDD" id="cd00320">
    <property type="entry name" value="cpn10"/>
    <property type="match status" value="1"/>
</dbReference>
<sequence length="86" mass="9426">MKPLDNRIIVHEEVAKETTDSGIILSDSDKKRKCVGKVVAVGPKVNVIKVGDSVMYPEYSGTTIVANNVVNLILRETEVMAILEDK</sequence>
<organism evidence="3">
    <name type="scientific">uncultured virus</name>
    <dbReference type="NCBI Taxonomy" id="340016"/>
    <lineage>
        <taxon>Viruses</taxon>
        <taxon>environmental samples</taxon>
    </lineage>
</organism>
<dbReference type="GO" id="GO:0051087">
    <property type="term" value="F:protein-folding chaperone binding"/>
    <property type="evidence" value="ECO:0007669"/>
    <property type="project" value="TreeGrafter"/>
</dbReference>
<accession>A0A221S2B0</accession>
<comment type="similarity">
    <text evidence="1">Belongs to the GroES chaperonin family.</text>
</comment>
<dbReference type="PRINTS" id="PR00297">
    <property type="entry name" value="CHAPERONIN10"/>
</dbReference>
<protein>
    <submittedName>
        <fullName evidence="3">Co-chaperonin GroES</fullName>
    </submittedName>
</protein>